<dbReference type="Gene3D" id="1.10.238.10">
    <property type="entry name" value="EF-hand"/>
    <property type="match status" value="1"/>
</dbReference>
<keyword evidence="7" id="KW-1185">Reference proteome</keyword>
<name>A0A8W8IG65_MAGGI</name>
<accession>A0A8W8IG65</accession>
<dbReference type="InterPro" id="IPR036291">
    <property type="entry name" value="NAD(P)-bd_dom_sf"/>
</dbReference>
<dbReference type="FunFam" id="3.40.50.720:FF:000336">
    <property type="entry name" value="Aldehyde reductase"/>
    <property type="match status" value="1"/>
</dbReference>
<dbReference type="AlphaFoldDB" id="A0A8W8IG65"/>
<evidence type="ECO:0000256" key="4">
    <source>
        <dbReference type="SAM" id="MobiDB-lite"/>
    </source>
</evidence>
<feature type="region of interest" description="Disordered" evidence="4">
    <location>
        <begin position="124"/>
        <end position="225"/>
    </location>
</feature>
<dbReference type="Proteomes" id="UP000005408">
    <property type="component" value="Unassembled WGS sequence"/>
</dbReference>
<feature type="region of interest" description="Disordered" evidence="4">
    <location>
        <begin position="572"/>
        <end position="668"/>
    </location>
</feature>
<dbReference type="CDD" id="cd05227">
    <property type="entry name" value="AR_SDR_e"/>
    <property type="match status" value="1"/>
</dbReference>
<dbReference type="SUPFAM" id="SSF51735">
    <property type="entry name" value="NAD(P)-binding Rossmann-fold domains"/>
    <property type="match status" value="1"/>
</dbReference>
<dbReference type="SUPFAM" id="SSF47473">
    <property type="entry name" value="EF-hand"/>
    <property type="match status" value="1"/>
</dbReference>
<keyword evidence="2" id="KW-0560">Oxidoreductase</keyword>
<dbReference type="PROSITE" id="PS00018">
    <property type="entry name" value="EF_HAND_1"/>
    <property type="match status" value="1"/>
</dbReference>
<dbReference type="InterPro" id="IPR018247">
    <property type="entry name" value="EF_Hand_1_Ca_BS"/>
</dbReference>
<keyword evidence="1" id="KW-0106">Calcium</keyword>
<evidence type="ECO:0000256" key="2">
    <source>
        <dbReference type="ARBA" id="ARBA00023002"/>
    </source>
</evidence>
<dbReference type="GO" id="GO:0016616">
    <property type="term" value="F:oxidoreductase activity, acting on the CH-OH group of donors, NAD or NADP as acceptor"/>
    <property type="evidence" value="ECO:0007669"/>
    <property type="project" value="TreeGrafter"/>
</dbReference>
<dbReference type="Pfam" id="PF01370">
    <property type="entry name" value="Epimerase"/>
    <property type="match status" value="1"/>
</dbReference>
<protein>
    <recommendedName>
        <fullName evidence="5">EF-hand domain-containing protein</fullName>
    </recommendedName>
</protein>
<feature type="domain" description="EF-hand" evidence="5">
    <location>
        <begin position="90"/>
        <end position="125"/>
    </location>
</feature>
<feature type="region of interest" description="Disordered" evidence="4">
    <location>
        <begin position="49"/>
        <end position="68"/>
    </location>
</feature>
<feature type="compositionally biased region" description="Acidic residues" evidence="4">
    <location>
        <begin position="124"/>
        <end position="145"/>
    </location>
</feature>
<dbReference type="InterPro" id="IPR002048">
    <property type="entry name" value="EF_hand_dom"/>
</dbReference>
<dbReference type="PROSITE" id="PS50222">
    <property type="entry name" value="EF_HAND_2"/>
    <property type="match status" value="1"/>
</dbReference>
<evidence type="ECO:0000256" key="3">
    <source>
        <dbReference type="ARBA" id="ARBA00023445"/>
    </source>
</evidence>
<dbReference type="GO" id="GO:0005509">
    <property type="term" value="F:calcium ion binding"/>
    <property type="evidence" value="ECO:0007669"/>
    <property type="project" value="InterPro"/>
</dbReference>
<dbReference type="PANTHER" id="PTHR10366:SF564">
    <property type="entry name" value="STEROL-4-ALPHA-CARBOXYLATE 3-DEHYDROGENASE, DECARBOXYLATING"/>
    <property type="match status" value="1"/>
</dbReference>
<dbReference type="InterPro" id="IPR001509">
    <property type="entry name" value="Epimerase_deHydtase"/>
</dbReference>
<feature type="compositionally biased region" description="Acidic residues" evidence="4">
    <location>
        <begin position="184"/>
        <end position="202"/>
    </location>
</feature>
<comment type="similarity">
    <text evidence="3">Belongs to the NAD(P)-dependent epimerase/dehydratase family. Dihydroflavonol-4-reductase subfamily.</text>
</comment>
<proteinExistence type="inferred from homology"/>
<feature type="compositionally biased region" description="Basic and acidic residues" evidence="4">
    <location>
        <begin position="586"/>
        <end position="668"/>
    </location>
</feature>
<evidence type="ECO:0000259" key="5">
    <source>
        <dbReference type="PROSITE" id="PS50222"/>
    </source>
</evidence>
<evidence type="ECO:0000256" key="1">
    <source>
        <dbReference type="ARBA" id="ARBA00022837"/>
    </source>
</evidence>
<sequence>MDESGDVAKYQQYFERFAVDGQLDKQGFRSVLQCLEIDPPQRVVDDMFAEHDKDESSQLKPGHPVPGTDRVPIDDLLAKLSELGETFDETEAAYARMTLEEFDSNNDGAIDKSELMNCFYSDEMPQEENPETVEETVEETAEETVEETKEETQEETTEETKEETVEETTEETQEETTEETKEETTEETQEVTEETTEETQEVTEEKTEETTEETPPCRSEAETRRNRHHKLVLVTGAGGFIATHIVKQLQEEGYRVRGTVRSLEDEERIKKLKELCPDAKHELELVEADLTKPESWEPAVKDVKYVIHVASPFPTQTPKEESELIQPAVEGTQAVLKACVAAKSVKRVVLTSSCAAVGWGPGADTTKTFTEEDWMEPEKLNAYGKSKTLAEKAAWDYVKELPDEDKIELAVINPAYVMGPVINGSMSTSSEVVKRLLEREKPFVAKLNFPVVDVRDVAAAHIKAMTLDDAAGKRHLIVNSNVWMKEMATILSKEFKTQGYNVPTANCPGPILWLTSLFDRTIKMVMPDIGKVYKFDNTRMKDVLQITPHEIKDTLIEMAYSLIEAGLIKKTKKYKGPGGGEQEEDGEKKEEGEGTEGEDKPKENGDVKDEDKNEDDLKKEGKEEEKSEKIEDVKEEKKDGEEEKKEESKQEEKKTEEKSEPKPEETAK</sequence>
<organism evidence="6 7">
    <name type="scientific">Magallana gigas</name>
    <name type="common">Pacific oyster</name>
    <name type="synonym">Crassostrea gigas</name>
    <dbReference type="NCBI Taxonomy" id="29159"/>
    <lineage>
        <taxon>Eukaryota</taxon>
        <taxon>Metazoa</taxon>
        <taxon>Spiralia</taxon>
        <taxon>Lophotrochozoa</taxon>
        <taxon>Mollusca</taxon>
        <taxon>Bivalvia</taxon>
        <taxon>Autobranchia</taxon>
        <taxon>Pteriomorphia</taxon>
        <taxon>Ostreida</taxon>
        <taxon>Ostreoidea</taxon>
        <taxon>Ostreidae</taxon>
        <taxon>Magallana</taxon>
    </lineage>
</organism>
<reference evidence="6" key="1">
    <citation type="submission" date="2022-08" db="UniProtKB">
        <authorList>
            <consortium name="EnsemblMetazoa"/>
        </authorList>
    </citation>
    <scope>IDENTIFICATION</scope>
    <source>
        <strain evidence="6">05x7-T-G4-1.051#20</strain>
    </source>
</reference>
<evidence type="ECO:0000313" key="6">
    <source>
        <dbReference type="EnsemblMetazoa" id="G14115.13:cds"/>
    </source>
</evidence>
<dbReference type="InterPro" id="IPR050425">
    <property type="entry name" value="NAD(P)_dehydrat-like"/>
</dbReference>
<evidence type="ECO:0000313" key="7">
    <source>
        <dbReference type="Proteomes" id="UP000005408"/>
    </source>
</evidence>
<dbReference type="Gene3D" id="3.40.50.720">
    <property type="entry name" value="NAD(P)-binding Rossmann-like Domain"/>
    <property type="match status" value="1"/>
</dbReference>
<feature type="compositionally biased region" description="Acidic residues" evidence="4">
    <location>
        <begin position="164"/>
        <end position="177"/>
    </location>
</feature>
<dbReference type="EnsemblMetazoa" id="G14115.13">
    <property type="protein sequence ID" value="G14115.13:cds"/>
    <property type="gene ID" value="G14115"/>
</dbReference>
<dbReference type="PANTHER" id="PTHR10366">
    <property type="entry name" value="NAD DEPENDENT EPIMERASE/DEHYDRATASE"/>
    <property type="match status" value="1"/>
</dbReference>
<dbReference type="InterPro" id="IPR011992">
    <property type="entry name" value="EF-hand-dom_pair"/>
</dbReference>